<dbReference type="RefSeq" id="WP_148133717.1">
    <property type="nucleotide sequence ID" value="NZ_CP017634.1"/>
</dbReference>
<feature type="domain" description="DUF1659" evidence="1">
    <location>
        <begin position="2"/>
        <end position="73"/>
    </location>
</feature>
<gene>
    <name evidence="2" type="ORF">DCMF_06750</name>
</gene>
<dbReference type="AlphaFoldDB" id="A0A3G1KQ01"/>
<dbReference type="KEGG" id="fwa:DCMF_06750"/>
<protein>
    <recommendedName>
        <fullName evidence="1">DUF1659 domain-containing protein</fullName>
    </recommendedName>
</protein>
<dbReference type="Proteomes" id="UP000323521">
    <property type="component" value="Chromosome"/>
</dbReference>
<name>A0A3G1KQ01_FORW1</name>
<evidence type="ECO:0000259" key="1">
    <source>
        <dbReference type="Pfam" id="PF07872"/>
    </source>
</evidence>
<organism evidence="2 3">
    <name type="scientific">Formimonas warabiya</name>
    <dbReference type="NCBI Taxonomy" id="1761012"/>
    <lineage>
        <taxon>Bacteria</taxon>
        <taxon>Bacillati</taxon>
        <taxon>Bacillota</taxon>
        <taxon>Clostridia</taxon>
        <taxon>Eubacteriales</taxon>
        <taxon>Peptococcaceae</taxon>
        <taxon>Candidatus Formimonas</taxon>
    </lineage>
</organism>
<evidence type="ECO:0000313" key="3">
    <source>
        <dbReference type="Proteomes" id="UP000323521"/>
    </source>
</evidence>
<evidence type="ECO:0000313" key="2">
    <source>
        <dbReference type="EMBL" id="ATW24518.1"/>
    </source>
</evidence>
<sequence length="75" mass="7897">MAVVVTPLTSKIKLQFQTGVNGEGKPVYKSKTISKVKTDAADQDVLDVAAALAELSAYTLSAISRIDDSDLAEQA</sequence>
<dbReference type="OrthoDB" id="1954703at2"/>
<dbReference type="InterPro" id="IPR012454">
    <property type="entry name" value="DUF1659"/>
</dbReference>
<reference evidence="2 3" key="1">
    <citation type="submission" date="2016-10" db="EMBL/GenBank/DDBJ databases">
        <title>Complete Genome Sequence of Peptococcaceae strain DCMF.</title>
        <authorList>
            <person name="Edwards R.J."/>
            <person name="Holland S.I."/>
            <person name="Deshpande N.P."/>
            <person name="Wong Y.K."/>
            <person name="Ertan H."/>
            <person name="Manefield M."/>
            <person name="Russell T.L."/>
            <person name="Lee M.J."/>
        </authorList>
    </citation>
    <scope>NUCLEOTIDE SEQUENCE [LARGE SCALE GENOMIC DNA]</scope>
    <source>
        <strain evidence="2 3">DCMF</strain>
    </source>
</reference>
<dbReference type="EMBL" id="CP017634">
    <property type="protein sequence ID" value="ATW24518.1"/>
    <property type="molecule type" value="Genomic_DNA"/>
</dbReference>
<dbReference type="Pfam" id="PF07872">
    <property type="entry name" value="DUF1659"/>
    <property type="match status" value="1"/>
</dbReference>
<accession>A0A3G1KQ01</accession>
<proteinExistence type="predicted"/>
<keyword evidence="3" id="KW-1185">Reference proteome</keyword>